<dbReference type="InterPro" id="IPR002073">
    <property type="entry name" value="PDEase_catalytic_dom"/>
</dbReference>
<evidence type="ECO:0000256" key="9">
    <source>
        <dbReference type="PIRSR" id="PIRSR623088-2"/>
    </source>
</evidence>
<evidence type="ECO:0000256" key="10">
    <source>
        <dbReference type="PIRSR" id="PIRSR623088-3"/>
    </source>
</evidence>
<name>A0A8C2K8E1_CYPCA</name>
<dbReference type="PANTHER" id="PTHR11347">
    <property type="entry name" value="CYCLIC NUCLEOTIDE PHOSPHODIESTERASE"/>
    <property type="match status" value="1"/>
</dbReference>
<dbReference type="InterPro" id="IPR023088">
    <property type="entry name" value="PDEase"/>
</dbReference>
<feature type="binding site" evidence="10">
    <location>
        <position position="331"/>
    </location>
    <ligand>
        <name>Zn(2+)</name>
        <dbReference type="ChEBI" id="CHEBI:29105"/>
        <label>1</label>
    </ligand>
</feature>
<evidence type="ECO:0000256" key="3">
    <source>
        <dbReference type="ARBA" id="ARBA00022723"/>
    </source>
</evidence>
<feature type="binding site" evidence="9">
    <location>
        <position position="382"/>
    </location>
    <ligand>
        <name>AMP</name>
        <dbReference type="ChEBI" id="CHEBI:456215"/>
    </ligand>
</feature>
<dbReference type="PRINTS" id="PR00387">
    <property type="entry name" value="PDIESTERASE1"/>
</dbReference>
<evidence type="ECO:0000256" key="8">
    <source>
        <dbReference type="PIRSR" id="PIRSR623088-1"/>
    </source>
</evidence>
<dbReference type="Ensembl" id="ENSCCRT00020114094.1">
    <property type="protein sequence ID" value="ENSCCRP00020104470.1"/>
    <property type="gene ID" value="ENSCCRG00020047605.1"/>
</dbReference>
<keyword evidence="4 11" id="KW-0378">Hydrolase</keyword>
<dbReference type="Pfam" id="PF00233">
    <property type="entry name" value="PDEase_I"/>
    <property type="match status" value="1"/>
</dbReference>
<feature type="binding site" evidence="9">
    <location>
        <position position="222"/>
    </location>
    <ligand>
        <name>AMP</name>
        <dbReference type="ChEBI" id="CHEBI:456215"/>
    </ligand>
</feature>
<dbReference type="AlphaFoldDB" id="A0A8C2K8E1"/>
<feature type="active site" description="Proton donor" evidence="8">
    <location>
        <position position="181"/>
    </location>
</feature>
<dbReference type="GO" id="GO:0047555">
    <property type="term" value="F:3',5'-cyclic-GMP phosphodiesterase activity"/>
    <property type="evidence" value="ECO:0007669"/>
    <property type="project" value="UniProtKB-EC"/>
</dbReference>
<protein>
    <recommendedName>
        <fullName evidence="11">Phosphodiesterase</fullName>
        <ecNumber evidence="11">3.1.4.-</ecNumber>
    </recommendedName>
</protein>
<dbReference type="GO" id="GO:0046872">
    <property type="term" value="F:metal ion binding"/>
    <property type="evidence" value="ECO:0007669"/>
    <property type="project" value="UniProtKB-KW"/>
</dbReference>
<evidence type="ECO:0000256" key="6">
    <source>
        <dbReference type="ARBA" id="ARBA00058791"/>
    </source>
</evidence>
<feature type="binding site" evidence="10">
    <location>
        <position position="222"/>
    </location>
    <ligand>
        <name>Zn(2+)</name>
        <dbReference type="ChEBI" id="CHEBI:29105"/>
        <label>2</label>
    </ligand>
</feature>
<evidence type="ECO:0000256" key="1">
    <source>
        <dbReference type="ARBA" id="ARBA00000583"/>
    </source>
</evidence>
<feature type="binding site" evidence="10">
    <location>
        <position position="221"/>
    </location>
    <ligand>
        <name>Zn(2+)</name>
        <dbReference type="ChEBI" id="CHEBI:29105"/>
        <label>1</label>
    </ligand>
</feature>
<proteinExistence type="inferred from homology"/>
<evidence type="ECO:0000256" key="12">
    <source>
        <dbReference type="SAM" id="MobiDB-lite"/>
    </source>
</evidence>
<organism evidence="14 15">
    <name type="scientific">Cyprinus carpio</name>
    <name type="common">Common carp</name>
    <dbReference type="NCBI Taxonomy" id="7962"/>
    <lineage>
        <taxon>Eukaryota</taxon>
        <taxon>Metazoa</taxon>
        <taxon>Chordata</taxon>
        <taxon>Craniata</taxon>
        <taxon>Vertebrata</taxon>
        <taxon>Euteleostomi</taxon>
        <taxon>Actinopterygii</taxon>
        <taxon>Neopterygii</taxon>
        <taxon>Teleostei</taxon>
        <taxon>Ostariophysi</taxon>
        <taxon>Cypriniformes</taxon>
        <taxon>Cyprinidae</taxon>
        <taxon>Cyprininae</taxon>
        <taxon>Cyprinus</taxon>
    </lineage>
</organism>
<dbReference type="SUPFAM" id="SSF109604">
    <property type="entry name" value="HD-domain/PDEase-like"/>
    <property type="match status" value="1"/>
</dbReference>
<keyword evidence="3 10" id="KW-0479">Metal-binding</keyword>
<dbReference type="Gene3D" id="1.10.1300.10">
    <property type="entry name" value="3'5'-cyclic nucleotide phosphodiesterase, catalytic domain"/>
    <property type="match status" value="1"/>
</dbReference>
<evidence type="ECO:0000256" key="4">
    <source>
        <dbReference type="ARBA" id="ARBA00022801"/>
    </source>
</evidence>
<keyword evidence="2" id="KW-0140">cGMP</keyword>
<evidence type="ECO:0000256" key="7">
    <source>
        <dbReference type="ARBA" id="ARBA00061167"/>
    </source>
</evidence>
<feature type="region of interest" description="Disordered" evidence="12">
    <location>
        <begin position="426"/>
        <end position="445"/>
    </location>
</feature>
<feature type="domain" description="PDEase" evidence="13">
    <location>
        <begin position="100"/>
        <end position="426"/>
    </location>
</feature>
<comment type="similarity">
    <text evidence="7">Belongs to the cyclic nucleotide phosphodiesterase family. PDE9 subfamily.</text>
</comment>
<comment type="catalytic activity">
    <reaction evidence="1">
        <text>3',5'-cyclic GMP + H2O = GMP + H(+)</text>
        <dbReference type="Rhea" id="RHEA:16957"/>
        <dbReference type="ChEBI" id="CHEBI:15377"/>
        <dbReference type="ChEBI" id="CHEBI:15378"/>
        <dbReference type="ChEBI" id="CHEBI:57746"/>
        <dbReference type="ChEBI" id="CHEBI:58115"/>
        <dbReference type="EC" id="3.1.4.35"/>
    </reaction>
</comment>
<dbReference type="Proteomes" id="UP000694701">
    <property type="component" value="Unplaced"/>
</dbReference>
<dbReference type="PROSITE" id="PS00126">
    <property type="entry name" value="PDEASE_I_1"/>
    <property type="match status" value="1"/>
</dbReference>
<feature type="binding site" evidence="9">
    <location>
        <begin position="181"/>
        <end position="185"/>
    </location>
    <ligand>
        <name>AMP</name>
        <dbReference type="ChEBI" id="CHEBI:456215"/>
    </ligand>
</feature>
<feature type="binding site" evidence="10">
    <location>
        <position position="185"/>
    </location>
    <ligand>
        <name>Zn(2+)</name>
        <dbReference type="ChEBI" id="CHEBI:29105"/>
        <label>1</label>
    </ligand>
</feature>
<comment type="cofactor">
    <cofactor evidence="11">
        <name>a divalent metal cation</name>
        <dbReference type="ChEBI" id="CHEBI:60240"/>
    </cofactor>
    <text evidence="11">Binds 2 divalent metal cations per subunit. Site 1 may preferentially bind zinc ions, while site 2 has a preference for magnesium and/or manganese ions.</text>
</comment>
<dbReference type="CDD" id="cd00077">
    <property type="entry name" value="HDc"/>
    <property type="match status" value="1"/>
</dbReference>
<dbReference type="InterPro" id="IPR036971">
    <property type="entry name" value="PDEase_catalytic_dom_sf"/>
</dbReference>
<dbReference type="PROSITE" id="PS51845">
    <property type="entry name" value="PDEASE_I_2"/>
    <property type="match status" value="1"/>
</dbReference>
<evidence type="ECO:0000313" key="15">
    <source>
        <dbReference type="Proteomes" id="UP000694701"/>
    </source>
</evidence>
<accession>A0A8C2K8E1</accession>
<feature type="compositionally biased region" description="Basic and acidic residues" evidence="12">
    <location>
        <begin position="426"/>
        <end position="436"/>
    </location>
</feature>
<comment type="function">
    <text evidence="6">Specifically hydrolyzes the second messenger cGMP, which is a key regulator of many important physiological processes. Highly specific: compared to other members of the cyclic nucleotide phosphodiesterase family, has the highest affinity and selectivity for cGMP. Specifically regulates natriuretic-peptide-dependent cGMP signaling in heart, acting as a regulator of cardiac hypertrophy in myocytes and muscle. Does not regulate nitric oxide-dependent cGMP in heart. Additional experiments are required to confirm whether its ability to hydrolyze natriuretic-peptide-dependent cGMP is specific to heart or is a general feature of the protein. In brain, involved in cognitive function, such as learning and long-term memory.</text>
</comment>
<evidence type="ECO:0000256" key="2">
    <source>
        <dbReference type="ARBA" id="ARBA00022535"/>
    </source>
</evidence>
<evidence type="ECO:0000259" key="13">
    <source>
        <dbReference type="PROSITE" id="PS51845"/>
    </source>
</evidence>
<comment type="pathway">
    <text evidence="5">Purine metabolism; 3',5'-cyclic GMP degradation; GMP from 3',5'-cyclic GMP: step 1/1.</text>
</comment>
<feature type="binding site" evidence="10">
    <location>
        <position position="222"/>
    </location>
    <ligand>
        <name>Zn(2+)</name>
        <dbReference type="ChEBI" id="CHEBI:29105"/>
        <label>1</label>
    </ligand>
</feature>
<dbReference type="GO" id="GO:0007165">
    <property type="term" value="P:signal transduction"/>
    <property type="evidence" value="ECO:0007669"/>
    <property type="project" value="InterPro"/>
</dbReference>
<dbReference type="InterPro" id="IPR023174">
    <property type="entry name" value="PDEase_CS"/>
</dbReference>
<evidence type="ECO:0000256" key="11">
    <source>
        <dbReference type="RuleBase" id="RU363067"/>
    </source>
</evidence>
<evidence type="ECO:0000256" key="5">
    <source>
        <dbReference type="ARBA" id="ARBA00037913"/>
    </source>
</evidence>
<evidence type="ECO:0000313" key="14">
    <source>
        <dbReference type="Ensembl" id="ENSCCRP00020104470.1"/>
    </source>
</evidence>
<sequence length="445" mass="51654">MGSGSSSYAPKTIYLDVDGKVQKVLFSRHCSPCDIKELLCSSSNIPRSEDMFQNVISQVAEQFSRAFRINELKTEVTNRLAMLEKRVEREGLKVVEIEECKNDLKKLRDEMTSRAGGSVTIYLFIHLERFDVWHWEHNEMLSCLEYMYHDLGLVKEFNMNPITLKRWLLGIQENYRINPFHNFRHCFCVSQMMYGMIHLCNLQEKLTLTDLGILMTAAVCHDLDHPGYNNTYQINARTELAVRYNDISPLENHHCAVAFQILSLPECNIFANVDPEAFKQIRQAIITLILATDMARHGEILDSFKHKVDNFDFTNEEHVTCLKMVLIKCCDISNEVRPTEVAEPWVDCLLEEYFIQSDREKSEGLPVAPFMDRDKVTKPTAQIGFIKFVLIPMFETVMKLFPQIEEIMVQPLRDSRDHYEELKQIDDAMTEKKKTENMSLGGKKK</sequence>
<dbReference type="InterPro" id="IPR003607">
    <property type="entry name" value="HD/PDEase_dom"/>
</dbReference>
<dbReference type="FunFam" id="1.10.1300.10:FF:000006">
    <property type="entry name" value="Phosphodiesterase 9A"/>
    <property type="match status" value="1"/>
</dbReference>
<feature type="binding site" evidence="9">
    <location>
        <position position="331"/>
    </location>
    <ligand>
        <name>AMP</name>
        <dbReference type="ChEBI" id="CHEBI:456215"/>
    </ligand>
</feature>
<reference evidence="14" key="1">
    <citation type="submission" date="2025-08" db="UniProtKB">
        <authorList>
            <consortium name="Ensembl"/>
        </authorList>
    </citation>
    <scope>IDENTIFICATION</scope>
</reference>
<dbReference type="EC" id="3.1.4.-" evidence="11"/>